<keyword evidence="8" id="KW-1185">Reference proteome</keyword>
<evidence type="ECO:0000313" key="6">
    <source>
        <dbReference type="EMBL" id="MCG6662905.1"/>
    </source>
</evidence>
<dbReference type="Proteomes" id="UP000518091">
    <property type="component" value="Unassembled WGS sequence"/>
</dbReference>
<dbReference type="Gene3D" id="1.10.10.60">
    <property type="entry name" value="Homeodomain-like"/>
    <property type="match status" value="2"/>
</dbReference>
<dbReference type="SMART" id="SM00342">
    <property type="entry name" value="HTH_ARAC"/>
    <property type="match status" value="1"/>
</dbReference>
<evidence type="ECO:0000256" key="3">
    <source>
        <dbReference type="ARBA" id="ARBA00023163"/>
    </source>
</evidence>
<dbReference type="GO" id="GO:0043565">
    <property type="term" value="F:sequence-specific DNA binding"/>
    <property type="evidence" value="ECO:0007669"/>
    <property type="project" value="InterPro"/>
</dbReference>
<protein>
    <submittedName>
        <fullName evidence="5">Helix-turn-helix transcriptional regulator</fullName>
    </submittedName>
</protein>
<proteinExistence type="predicted"/>
<dbReference type="PROSITE" id="PS01124">
    <property type="entry name" value="HTH_ARAC_FAMILY_2"/>
    <property type="match status" value="1"/>
</dbReference>
<organism evidence="5 7">
    <name type="scientific">Billgrantia kenyensis</name>
    <dbReference type="NCBI Taxonomy" id="321266"/>
    <lineage>
        <taxon>Bacteria</taxon>
        <taxon>Pseudomonadati</taxon>
        <taxon>Pseudomonadota</taxon>
        <taxon>Gammaproteobacteria</taxon>
        <taxon>Oceanospirillales</taxon>
        <taxon>Halomonadaceae</taxon>
        <taxon>Billgrantia</taxon>
    </lineage>
</organism>
<evidence type="ECO:0000256" key="2">
    <source>
        <dbReference type="ARBA" id="ARBA00023125"/>
    </source>
</evidence>
<dbReference type="InterPro" id="IPR018062">
    <property type="entry name" value="HTH_AraC-typ_CS"/>
</dbReference>
<name>A0A7V9W0W9_9GAMM</name>
<dbReference type="InterPro" id="IPR009057">
    <property type="entry name" value="Homeodomain-like_sf"/>
</dbReference>
<reference evidence="5 7" key="2">
    <citation type="submission" date="2020-07" db="EMBL/GenBank/DDBJ databases">
        <title>Identification of Halomonas strains.</title>
        <authorList>
            <person name="Xiao Z."/>
            <person name="Shen J."/>
        </authorList>
    </citation>
    <scope>NUCLEOTIDE SEQUENCE [LARGE SCALE GENOMIC DNA]</scope>
    <source>
        <strain evidence="5 7">DSM 17331</strain>
    </source>
</reference>
<keyword evidence="2" id="KW-0238">DNA-binding</keyword>
<dbReference type="PRINTS" id="PR00032">
    <property type="entry name" value="HTHARAC"/>
</dbReference>
<dbReference type="EMBL" id="JABFUB010000014">
    <property type="protein sequence ID" value="MCG6662905.1"/>
    <property type="molecule type" value="Genomic_DNA"/>
</dbReference>
<dbReference type="RefSeq" id="WP_181514458.1">
    <property type="nucleotide sequence ID" value="NZ_JABFUB010000014.1"/>
</dbReference>
<keyword evidence="3" id="KW-0804">Transcription</keyword>
<dbReference type="PANTHER" id="PTHR43280">
    <property type="entry name" value="ARAC-FAMILY TRANSCRIPTIONAL REGULATOR"/>
    <property type="match status" value="1"/>
</dbReference>
<evidence type="ECO:0000256" key="1">
    <source>
        <dbReference type="ARBA" id="ARBA00023015"/>
    </source>
</evidence>
<sequence>MYNEMMRAEIWLQDHVDSQQGIEDLASRLGYSTSQVRRRFKQCFGLSPSAYRDRLRLEKAARLLAFTPFPVQAIANQCGYQNHSAFSRAFQRYHDQTPRQYRHAIRLQLRHNPYCQGDNGHPPSFEIHKAPPRQALVTRLYRQARSNPVKVLQEWRRHVKNIDGLAERLKLGRTFALMHNMPLRSETERVDVGPLITNGEASNIPIPASFRLLKIPAQHHARAEVESLDEIPDVVQYLVSDGLPSKRCHATGDPLEVEWGEDQIELRLPVQLERA</sequence>
<reference evidence="6 8" key="1">
    <citation type="submission" date="2020-05" db="EMBL/GenBank/DDBJ databases">
        <title>Comparative genomic analysis of denitrifying bacteria from Halomonas genus.</title>
        <authorList>
            <person name="Wang L."/>
            <person name="Shao Z."/>
        </authorList>
    </citation>
    <scope>NUCLEOTIDE SEQUENCE [LARGE SCALE GENOMIC DNA]</scope>
    <source>
        <strain evidence="6 8">DSM 17331</strain>
    </source>
</reference>
<evidence type="ECO:0000313" key="5">
    <source>
        <dbReference type="EMBL" id="MBA2778978.1"/>
    </source>
</evidence>
<dbReference type="AlphaFoldDB" id="A0A7V9W0W9"/>
<accession>A0A7V9W0W9</accession>
<dbReference type="Pfam" id="PF12833">
    <property type="entry name" value="HTH_18"/>
    <property type="match status" value="1"/>
</dbReference>
<comment type="caution">
    <text evidence="5">The sequence shown here is derived from an EMBL/GenBank/DDBJ whole genome shotgun (WGS) entry which is preliminary data.</text>
</comment>
<dbReference type="EMBL" id="JACEFT010000008">
    <property type="protein sequence ID" value="MBA2778978.1"/>
    <property type="molecule type" value="Genomic_DNA"/>
</dbReference>
<dbReference type="PROSITE" id="PS00041">
    <property type="entry name" value="HTH_ARAC_FAMILY_1"/>
    <property type="match status" value="1"/>
</dbReference>
<dbReference type="Proteomes" id="UP000814353">
    <property type="component" value="Unassembled WGS sequence"/>
</dbReference>
<dbReference type="SUPFAM" id="SSF46689">
    <property type="entry name" value="Homeodomain-like"/>
    <property type="match status" value="2"/>
</dbReference>
<dbReference type="InterPro" id="IPR020449">
    <property type="entry name" value="Tscrpt_reg_AraC-type_HTH"/>
</dbReference>
<gene>
    <name evidence="5" type="ORF">H1D44_08700</name>
    <name evidence="6" type="ORF">HOP48_15300</name>
</gene>
<keyword evidence="1" id="KW-0805">Transcription regulation</keyword>
<dbReference type="InterPro" id="IPR018060">
    <property type="entry name" value="HTH_AraC"/>
</dbReference>
<dbReference type="PANTHER" id="PTHR43280:SF28">
    <property type="entry name" value="HTH-TYPE TRANSCRIPTIONAL ACTIVATOR RHAS"/>
    <property type="match status" value="1"/>
</dbReference>
<evidence type="ECO:0000259" key="4">
    <source>
        <dbReference type="PROSITE" id="PS01124"/>
    </source>
</evidence>
<evidence type="ECO:0000313" key="8">
    <source>
        <dbReference type="Proteomes" id="UP000814353"/>
    </source>
</evidence>
<dbReference type="GO" id="GO:0003700">
    <property type="term" value="F:DNA-binding transcription factor activity"/>
    <property type="evidence" value="ECO:0007669"/>
    <property type="project" value="InterPro"/>
</dbReference>
<evidence type="ECO:0000313" key="7">
    <source>
        <dbReference type="Proteomes" id="UP000518091"/>
    </source>
</evidence>
<feature type="domain" description="HTH araC/xylS-type" evidence="4">
    <location>
        <begin position="6"/>
        <end position="104"/>
    </location>
</feature>